<evidence type="ECO:0000256" key="1">
    <source>
        <dbReference type="SAM" id="MobiDB-lite"/>
    </source>
</evidence>
<gene>
    <name evidence="2" type="ORF">TDUB1175_LOCUS6407</name>
</gene>
<proteinExistence type="predicted"/>
<organism evidence="2">
    <name type="scientific">Pseudictyota dubia</name>
    <dbReference type="NCBI Taxonomy" id="2749911"/>
    <lineage>
        <taxon>Eukaryota</taxon>
        <taxon>Sar</taxon>
        <taxon>Stramenopiles</taxon>
        <taxon>Ochrophyta</taxon>
        <taxon>Bacillariophyta</taxon>
        <taxon>Mediophyceae</taxon>
        <taxon>Biddulphiophycidae</taxon>
        <taxon>Eupodiscales</taxon>
        <taxon>Odontellaceae</taxon>
        <taxon>Pseudictyota</taxon>
    </lineage>
</organism>
<accession>A0A7R9Z435</accession>
<sequence length="124" mass="13380">MAKNSPSCSPDALQRLGTDRKLAMGTKRNLVCALLIPHPPDKGPHGGEQNLTGIRRGRSAESRGERGGEDDGSSDGDILWRSRGMIAGHVRRSGARLGAAGRHPARRERDGRLGADARPHRQYV</sequence>
<dbReference type="AlphaFoldDB" id="A0A7R9Z435"/>
<feature type="compositionally biased region" description="Basic and acidic residues" evidence="1">
    <location>
        <begin position="58"/>
        <end position="69"/>
    </location>
</feature>
<feature type="compositionally biased region" description="Basic and acidic residues" evidence="1">
    <location>
        <begin position="107"/>
        <end position="124"/>
    </location>
</feature>
<reference evidence="2" key="1">
    <citation type="submission" date="2021-01" db="EMBL/GenBank/DDBJ databases">
        <authorList>
            <person name="Corre E."/>
            <person name="Pelletier E."/>
            <person name="Niang G."/>
            <person name="Scheremetjew M."/>
            <person name="Finn R."/>
            <person name="Kale V."/>
            <person name="Holt S."/>
            <person name="Cochrane G."/>
            <person name="Meng A."/>
            <person name="Brown T."/>
            <person name="Cohen L."/>
        </authorList>
    </citation>
    <scope>NUCLEOTIDE SEQUENCE</scope>
    <source>
        <strain evidence="2">CCMP147</strain>
    </source>
</reference>
<protein>
    <submittedName>
        <fullName evidence="2">Uncharacterized protein</fullName>
    </submittedName>
</protein>
<feature type="region of interest" description="Disordered" evidence="1">
    <location>
        <begin position="1"/>
        <end position="22"/>
    </location>
</feature>
<dbReference type="EMBL" id="HBED01012845">
    <property type="protein sequence ID" value="CAD8303420.1"/>
    <property type="molecule type" value="Transcribed_RNA"/>
</dbReference>
<name>A0A7R9Z435_9STRA</name>
<feature type="region of interest" description="Disordered" evidence="1">
    <location>
        <begin position="35"/>
        <end position="124"/>
    </location>
</feature>
<evidence type="ECO:0000313" key="2">
    <source>
        <dbReference type="EMBL" id="CAD8303420.1"/>
    </source>
</evidence>